<keyword evidence="8" id="KW-0539">Nucleus</keyword>
<comment type="subcellular location">
    <subcellularLocation>
        <location evidence="1">Nucleus</location>
    </subcellularLocation>
</comment>
<feature type="compositionally biased region" description="Acidic residues" evidence="11">
    <location>
        <begin position="439"/>
        <end position="452"/>
    </location>
</feature>
<dbReference type="InterPro" id="IPR036388">
    <property type="entry name" value="WH-like_DNA-bd_sf"/>
</dbReference>
<feature type="region of interest" description="Disordered" evidence="11">
    <location>
        <begin position="1"/>
        <end position="23"/>
    </location>
</feature>
<evidence type="ECO:0000256" key="4">
    <source>
        <dbReference type="ARBA" id="ARBA00023016"/>
    </source>
</evidence>
<comment type="caution">
    <text evidence="13">The sequence shown here is derived from an EMBL/GenBank/DDBJ whole genome shotgun (WGS) entry which is preliminary data.</text>
</comment>
<sequence length="736" mass="79683">MKQQQPQPPQPQPQPPPSASAGVPAFLSKLWALVGEAPSNQLITWSQVRRAPAAAVGRPARVRGAAGGAPPQPLLRRCPAAPPDPGGHPGPARGGRAGRWRAFRGACGVGAGGEPRASARVGRAEKPGTPARLGRAPLSRPGGASPGRDRRAAALGFPCAAGLRAVAGLPARAGLLGRSRFASPALDRCLVSRCGYLGSTSAGAHREDASCAAPGLPNGQSFLVLDEQRFAKEILPKYFKHNNMASFVRQLNMYGFRKVVHVDSGIVKQERDGPVEFQHPYFKQGREDLLEHIKRKVSSSRPEENKIRQEDLSKIISSAQKVQIKQETIESRLSALKRENESLWREVAELRAKHLQQQQVIRKIVQFIVTLVQNNQLVSLKRKRPLLLNTNGPTKSNVFQQIVKEPADSNHHVPLNRNEGLKQREQISDDIIIYDVTEDVGDEENPMGDEENLPITPEANEDTTSDSSNCSHSPDIVIVEDDNEEEYAPVIQGDKSTESVAVPANDPLSPVSDSTSPLMSSAVQLNNQSTLTAEDPVSMMDSILNENGVISQNINLLGKVELLDYLDSIDCSLEDFQAMLSGRQFSIDPDLLVDLFTSSVQMNPTDHITNTKMETKGIETTKSNAGPAASQETQVSKPKSDKQLIQYTAFPLLAFLDGNPGSAVESGSSAAGTPSSVDKPLEVDELLESSLDPEPTQSKLLRLEPLTEAEASEATLFYLCELAPAPMDTDMPFLDN</sequence>
<feature type="region of interest" description="Disordered" evidence="11">
    <location>
        <begin position="111"/>
        <end position="150"/>
    </location>
</feature>
<dbReference type="SMART" id="SM00415">
    <property type="entry name" value="HSF"/>
    <property type="match status" value="1"/>
</dbReference>
<comment type="similarity">
    <text evidence="2 9">Belongs to the HSF family.</text>
</comment>
<dbReference type="Gene3D" id="1.10.10.10">
    <property type="entry name" value="Winged helix-like DNA-binding domain superfamily/Winged helix DNA-binding domain"/>
    <property type="match status" value="1"/>
</dbReference>
<dbReference type="InterPro" id="IPR010542">
    <property type="entry name" value="Vert_HSTF_C"/>
</dbReference>
<feature type="compositionally biased region" description="Pro residues" evidence="11">
    <location>
        <begin position="1"/>
        <end position="18"/>
    </location>
</feature>
<dbReference type="PANTHER" id="PTHR10015">
    <property type="entry name" value="HEAT SHOCK TRANSCRIPTION FACTOR"/>
    <property type="match status" value="1"/>
</dbReference>
<feature type="compositionally biased region" description="Polar residues" evidence="11">
    <location>
        <begin position="620"/>
        <end position="637"/>
    </location>
</feature>
<keyword evidence="14" id="KW-1185">Reference proteome</keyword>
<evidence type="ECO:0000313" key="13">
    <source>
        <dbReference type="EMBL" id="KAK4824058.1"/>
    </source>
</evidence>
<dbReference type="GO" id="GO:0001046">
    <property type="term" value="F:core promoter sequence-specific DNA binding"/>
    <property type="evidence" value="ECO:0007669"/>
    <property type="project" value="UniProtKB-ARBA"/>
</dbReference>
<feature type="coiled-coil region" evidence="10">
    <location>
        <begin position="319"/>
        <end position="353"/>
    </location>
</feature>
<evidence type="ECO:0000256" key="3">
    <source>
        <dbReference type="ARBA" id="ARBA00023015"/>
    </source>
</evidence>
<dbReference type="EMBL" id="JAUNZN010000003">
    <property type="protein sequence ID" value="KAK4824058.1"/>
    <property type="molecule type" value="Genomic_DNA"/>
</dbReference>
<dbReference type="InterPro" id="IPR036390">
    <property type="entry name" value="WH_DNA-bd_sf"/>
</dbReference>
<feature type="region of interest" description="Disordered" evidence="11">
    <location>
        <begin position="620"/>
        <end position="640"/>
    </location>
</feature>
<evidence type="ECO:0000256" key="9">
    <source>
        <dbReference type="RuleBase" id="RU004020"/>
    </source>
</evidence>
<dbReference type="FunFam" id="1.10.10.10:FF:000027">
    <property type="entry name" value="Heat shock transcription factor 1"/>
    <property type="match status" value="1"/>
</dbReference>
<dbReference type="AlphaFoldDB" id="A0AAN7SBU0"/>
<evidence type="ECO:0000256" key="8">
    <source>
        <dbReference type="ARBA" id="ARBA00023242"/>
    </source>
</evidence>
<keyword evidence="7" id="KW-0804">Transcription</keyword>
<evidence type="ECO:0000256" key="2">
    <source>
        <dbReference type="ARBA" id="ARBA00006403"/>
    </source>
</evidence>
<keyword evidence="5" id="KW-0238">DNA-binding</keyword>
<keyword evidence="10" id="KW-0175">Coiled coil</keyword>
<evidence type="ECO:0000256" key="5">
    <source>
        <dbReference type="ARBA" id="ARBA00023125"/>
    </source>
</evidence>
<evidence type="ECO:0000259" key="12">
    <source>
        <dbReference type="PROSITE" id="PS00434"/>
    </source>
</evidence>
<feature type="domain" description="HSF-type DNA-binding" evidence="12">
    <location>
        <begin position="235"/>
        <end position="259"/>
    </location>
</feature>
<dbReference type="GO" id="GO:0005737">
    <property type="term" value="C:cytoplasm"/>
    <property type="evidence" value="ECO:0007669"/>
    <property type="project" value="UniProtKB-ARBA"/>
</dbReference>
<organism evidence="13 14">
    <name type="scientific">Mycteria americana</name>
    <name type="common">Wood stork</name>
    <dbReference type="NCBI Taxonomy" id="33587"/>
    <lineage>
        <taxon>Eukaryota</taxon>
        <taxon>Metazoa</taxon>
        <taxon>Chordata</taxon>
        <taxon>Craniata</taxon>
        <taxon>Vertebrata</taxon>
        <taxon>Euteleostomi</taxon>
        <taxon>Archelosauria</taxon>
        <taxon>Archosauria</taxon>
        <taxon>Dinosauria</taxon>
        <taxon>Saurischia</taxon>
        <taxon>Theropoda</taxon>
        <taxon>Coelurosauria</taxon>
        <taxon>Aves</taxon>
        <taxon>Neognathae</taxon>
        <taxon>Neoaves</taxon>
        <taxon>Aequornithes</taxon>
        <taxon>Ciconiiformes</taxon>
        <taxon>Ciconiidae</taxon>
        <taxon>Mycteria</taxon>
    </lineage>
</organism>
<dbReference type="Proteomes" id="UP001333110">
    <property type="component" value="Unassembled WGS sequence"/>
</dbReference>
<proteinExistence type="inferred from homology"/>
<dbReference type="GO" id="GO:0000785">
    <property type="term" value="C:chromatin"/>
    <property type="evidence" value="ECO:0007669"/>
    <property type="project" value="UniProtKB-ARBA"/>
</dbReference>
<name>A0AAN7SBU0_MYCAM</name>
<protein>
    <recommendedName>
        <fullName evidence="12">HSF-type DNA-binding domain-containing protein</fullName>
    </recommendedName>
</protein>
<dbReference type="GO" id="GO:0003700">
    <property type="term" value="F:DNA-binding transcription factor activity"/>
    <property type="evidence" value="ECO:0007669"/>
    <property type="project" value="InterPro"/>
</dbReference>
<keyword evidence="6" id="KW-0010">Activator</keyword>
<gene>
    <name evidence="13" type="ORF">QYF61_009909</name>
</gene>
<evidence type="ECO:0000256" key="7">
    <source>
        <dbReference type="ARBA" id="ARBA00023163"/>
    </source>
</evidence>
<evidence type="ECO:0000256" key="1">
    <source>
        <dbReference type="ARBA" id="ARBA00004123"/>
    </source>
</evidence>
<dbReference type="Pfam" id="PF06546">
    <property type="entry name" value="Vert_HS_TF"/>
    <property type="match status" value="1"/>
</dbReference>
<dbReference type="Pfam" id="PF00447">
    <property type="entry name" value="HSF_DNA-bind"/>
    <property type="match status" value="1"/>
</dbReference>
<keyword evidence="3" id="KW-0805">Transcription regulation</keyword>
<dbReference type="PANTHER" id="PTHR10015:SF185">
    <property type="entry name" value="HEAT SHOCK FACTOR PROTEIN 2"/>
    <property type="match status" value="1"/>
</dbReference>
<dbReference type="GO" id="GO:0042803">
    <property type="term" value="F:protein homodimerization activity"/>
    <property type="evidence" value="ECO:0007669"/>
    <property type="project" value="UniProtKB-ARBA"/>
</dbReference>
<dbReference type="InterPro" id="IPR000232">
    <property type="entry name" value="HSF_DNA-bd"/>
</dbReference>
<dbReference type="GO" id="GO:0005634">
    <property type="term" value="C:nucleus"/>
    <property type="evidence" value="ECO:0007669"/>
    <property type="project" value="UniProtKB-SubCell"/>
</dbReference>
<evidence type="ECO:0000256" key="6">
    <source>
        <dbReference type="ARBA" id="ARBA00023159"/>
    </source>
</evidence>
<reference evidence="13 14" key="1">
    <citation type="journal article" date="2023" name="J. Hered.">
        <title>Chromosome-level genome of the wood stork (Mycteria americana) provides insight into avian chromosome evolution.</title>
        <authorList>
            <person name="Flamio R. Jr."/>
            <person name="Ramstad K.M."/>
        </authorList>
    </citation>
    <scope>NUCLEOTIDE SEQUENCE [LARGE SCALE GENOMIC DNA]</scope>
    <source>
        <strain evidence="13">JAX WOST 10</strain>
    </source>
</reference>
<feature type="region of interest" description="Disordered" evidence="11">
    <location>
        <begin position="56"/>
        <end position="98"/>
    </location>
</feature>
<evidence type="ECO:0000313" key="14">
    <source>
        <dbReference type="Proteomes" id="UP001333110"/>
    </source>
</evidence>
<feature type="region of interest" description="Disordered" evidence="11">
    <location>
        <begin position="439"/>
        <end position="472"/>
    </location>
</feature>
<accession>A0AAN7SBU0</accession>
<keyword evidence="4" id="KW-0346">Stress response</keyword>
<evidence type="ECO:0000256" key="10">
    <source>
        <dbReference type="SAM" id="Coils"/>
    </source>
</evidence>
<evidence type="ECO:0000256" key="11">
    <source>
        <dbReference type="SAM" id="MobiDB-lite"/>
    </source>
</evidence>
<dbReference type="SUPFAM" id="SSF46785">
    <property type="entry name" value="Winged helix' DNA-binding domain"/>
    <property type="match status" value="1"/>
</dbReference>
<dbReference type="PROSITE" id="PS00434">
    <property type="entry name" value="HSF_DOMAIN"/>
    <property type="match status" value="1"/>
</dbReference>